<dbReference type="GO" id="GO:0016020">
    <property type="term" value="C:membrane"/>
    <property type="evidence" value="ECO:0007669"/>
    <property type="project" value="UniProtKB-SubCell"/>
</dbReference>
<proteinExistence type="predicted"/>
<evidence type="ECO:0000256" key="1">
    <source>
        <dbReference type="ARBA" id="ARBA00004141"/>
    </source>
</evidence>
<sequence>MLRVRPHKGPPADVQDGELDSSIREVGIAWELWIISISDADESFTVELDLKYTWIARGFAAQYAAAGSPHDRSERMGELIAKCWMPYVHVNNVHEEIQEVSEKVNCVDPTTGRMHCFSKVRCKCSETLELHRFPFDRQWLTVHIGTYRDIGEVVFVPYPGRPCFNNTRASRWTLKHTIEPMLIVPDPQSAGLVASSGRSYHRCFISIEAERDFWWYVMHFILPHMVILMMNANVIIIPRNEVGDRNSVTLTLLLTTVAFQFLLVPEVPKKRYVTILDGVMNLGLLVQLASCAIVFLHADLPTREGETRVHMYEVTDQKAEEVERLFLSWVIGGWVLVNVSLVLAVWAFEVLENVFPWLHSMSPVDQDWILSALGQNAATPARGSFLMHRMGKTHASSRCTIEPFRRALIQQLVE</sequence>
<comment type="subcellular location">
    <subcellularLocation>
        <location evidence="1">Membrane</location>
        <topology evidence="1">Multi-pass membrane protein</topology>
    </subcellularLocation>
</comment>
<evidence type="ECO:0000256" key="2">
    <source>
        <dbReference type="SAM" id="Phobius"/>
    </source>
</evidence>
<protein>
    <recommendedName>
        <fullName evidence="5">Neurotransmitter-gated ion-channel ligand-binding domain-containing protein</fullName>
    </recommendedName>
</protein>
<dbReference type="SUPFAM" id="SSF63712">
    <property type="entry name" value="Nicotinic receptor ligand binding domain-like"/>
    <property type="match status" value="1"/>
</dbReference>
<organism evidence="3 4">
    <name type="scientific">Diacronema lutheri</name>
    <name type="common">Unicellular marine alga</name>
    <name type="synonym">Monochrysis lutheri</name>
    <dbReference type="NCBI Taxonomy" id="2081491"/>
    <lineage>
        <taxon>Eukaryota</taxon>
        <taxon>Haptista</taxon>
        <taxon>Haptophyta</taxon>
        <taxon>Pavlovophyceae</taxon>
        <taxon>Pavlovales</taxon>
        <taxon>Pavlovaceae</taxon>
        <taxon>Diacronema</taxon>
    </lineage>
</organism>
<dbReference type="EMBL" id="JAGTXO010000011">
    <property type="protein sequence ID" value="KAG8464952.1"/>
    <property type="molecule type" value="Genomic_DNA"/>
</dbReference>
<dbReference type="Gene3D" id="1.20.58.390">
    <property type="entry name" value="Neurotransmitter-gated ion-channel transmembrane domain"/>
    <property type="match status" value="1"/>
</dbReference>
<feature type="transmembrane region" description="Helical" evidence="2">
    <location>
        <begin position="213"/>
        <end position="236"/>
    </location>
</feature>
<keyword evidence="4" id="KW-1185">Reference proteome</keyword>
<keyword evidence="2" id="KW-0472">Membrane</keyword>
<feature type="transmembrane region" description="Helical" evidence="2">
    <location>
        <begin position="326"/>
        <end position="348"/>
    </location>
</feature>
<dbReference type="GO" id="GO:0005230">
    <property type="term" value="F:extracellular ligand-gated monoatomic ion channel activity"/>
    <property type="evidence" value="ECO:0007669"/>
    <property type="project" value="InterPro"/>
</dbReference>
<feature type="transmembrane region" description="Helical" evidence="2">
    <location>
        <begin position="248"/>
        <end position="267"/>
    </location>
</feature>
<dbReference type="GO" id="GO:0004888">
    <property type="term" value="F:transmembrane signaling receptor activity"/>
    <property type="evidence" value="ECO:0007669"/>
    <property type="project" value="InterPro"/>
</dbReference>
<dbReference type="PANTHER" id="PTHR18945">
    <property type="entry name" value="NEUROTRANSMITTER GATED ION CHANNEL"/>
    <property type="match status" value="1"/>
</dbReference>
<name>A0A8J5XIP8_DIALT</name>
<gene>
    <name evidence="3" type="ORF">KFE25_012315</name>
</gene>
<reference evidence="3" key="1">
    <citation type="submission" date="2021-05" db="EMBL/GenBank/DDBJ databases">
        <title>The genome of the haptophyte Pavlova lutheri (Diacronema luteri, Pavlovales) - a model for lipid biosynthesis in eukaryotic algae.</title>
        <authorList>
            <person name="Hulatt C.J."/>
            <person name="Posewitz M.C."/>
        </authorList>
    </citation>
    <scope>NUCLEOTIDE SEQUENCE</scope>
    <source>
        <strain evidence="3">NIVA-4/92</strain>
    </source>
</reference>
<evidence type="ECO:0000313" key="3">
    <source>
        <dbReference type="EMBL" id="KAG8464952.1"/>
    </source>
</evidence>
<evidence type="ECO:0008006" key="5">
    <source>
        <dbReference type="Google" id="ProtNLM"/>
    </source>
</evidence>
<dbReference type="InterPro" id="IPR036734">
    <property type="entry name" value="Neur_chan_lig-bd_sf"/>
</dbReference>
<dbReference type="InterPro" id="IPR036719">
    <property type="entry name" value="Neuro-gated_channel_TM_sf"/>
</dbReference>
<accession>A0A8J5XIP8</accession>
<keyword evidence="2" id="KW-0812">Transmembrane</keyword>
<feature type="transmembrane region" description="Helical" evidence="2">
    <location>
        <begin position="279"/>
        <end position="298"/>
    </location>
</feature>
<dbReference type="AlphaFoldDB" id="A0A8J5XIP8"/>
<dbReference type="Proteomes" id="UP000751190">
    <property type="component" value="Unassembled WGS sequence"/>
</dbReference>
<dbReference type="Gene3D" id="2.70.170.10">
    <property type="entry name" value="Neurotransmitter-gated ion-channel ligand-binding domain"/>
    <property type="match status" value="1"/>
</dbReference>
<evidence type="ECO:0000313" key="4">
    <source>
        <dbReference type="Proteomes" id="UP000751190"/>
    </source>
</evidence>
<dbReference type="InterPro" id="IPR006201">
    <property type="entry name" value="Neur_channel"/>
</dbReference>
<dbReference type="InterPro" id="IPR038050">
    <property type="entry name" value="Neuro_actylchol_rec"/>
</dbReference>
<dbReference type="SUPFAM" id="SSF90112">
    <property type="entry name" value="Neurotransmitter-gated ion-channel transmembrane pore"/>
    <property type="match status" value="1"/>
</dbReference>
<comment type="caution">
    <text evidence="3">The sequence shown here is derived from an EMBL/GenBank/DDBJ whole genome shotgun (WGS) entry which is preliminary data.</text>
</comment>
<keyword evidence="2" id="KW-1133">Transmembrane helix</keyword>